<protein>
    <submittedName>
        <fullName evidence="2">Uncharacterized protein</fullName>
    </submittedName>
</protein>
<dbReference type="EMBL" id="DF849506">
    <property type="protein sequence ID" value="GAT57601.1"/>
    <property type="molecule type" value="Genomic_DNA"/>
</dbReference>
<evidence type="ECO:0000313" key="2">
    <source>
        <dbReference type="EMBL" id="GAT57601.1"/>
    </source>
</evidence>
<accession>A0ABQ0M2M7</accession>
<feature type="compositionally biased region" description="Acidic residues" evidence="1">
    <location>
        <begin position="101"/>
        <end position="117"/>
    </location>
</feature>
<keyword evidence="3" id="KW-1185">Reference proteome</keyword>
<evidence type="ECO:0000256" key="1">
    <source>
        <dbReference type="SAM" id="MobiDB-lite"/>
    </source>
</evidence>
<organism evidence="2 3">
    <name type="scientific">Mycena chlorophos</name>
    <name type="common">Agaric fungus</name>
    <name type="synonym">Agaricus chlorophos</name>
    <dbReference type="NCBI Taxonomy" id="658473"/>
    <lineage>
        <taxon>Eukaryota</taxon>
        <taxon>Fungi</taxon>
        <taxon>Dikarya</taxon>
        <taxon>Basidiomycota</taxon>
        <taxon>Agaricomycotina</taxon>
        <taxon>Agaricomycetes</taxon>
        <taxon>Agaricomycetidae</taxon>
        <taxon>Agaricales</taxon>
        <taxon>Marasmiineae</taxon>
        <taxon>Mycenaceae</taxon>
        <taxon>Mycena</taxon>
    </lineage>
</organism>
<gene>
    <name evidence="2" type="ORF">MCHLO_14113</name>
</gene>
<dbReference type="Proteomes" id="UP000815677">
    <property type="component" value="Unassembled WGS sequence"/>
</dbReference>
<reference evidence="2" key="1">
    <citation type="submission" date="2014-09" db="EMBL/GenBank/DDBJ databases">
        <title>Genome sequence of the luminous mushroom Mycena chlorophos for searching fungal bioluminescence genes.</title>
        <authorList>
            <person name="Tanaka Y."/>
            <person name="Kasuga D."/>
            <person name="Oba Y."/>
            <person name="Hase S."/>
            <person name="Sato K."/>
            <person name="Oba Y."/>
            <person name="Sakakibara Y."/>
        </authorList>
    </citation>
    <scope>NUCLEOTIDE SEQUENCE</scope>
</reference>
<feature type="region of interest" description="Disordered" evidence="1">
    <location>
        <begin position="94"/>
        <end position="118"/>
    </location>
</feature>
<sequence>MFLKLAKICRDLVEEARRWAPPKTKKATTKAPKAMDAPVPDALASCVTTESSTPLERNKSLSKWQAPLEGATDDGNVTGRVDMLFNKLDAQLVEEAHREAEDSESDDKDEKDLDNELPETVTVVTAAAKTRKQKVTDPLLLMKGEIYDFELVKRALDSVVPQAEVQNVSVVKKGGLGLAATLVQPSLHPFQK</sequence>
<evidence type="ECO:0000313" key="3">
    <source>
        <dbReference type="Proteomes" id="UP000815677"/>
    </source>
</evidence>
<name>A0ABQ0M2M7_MYCCL</name>
<proteinExistence type="predicted"/>